<keyword evidence="4" id="KW-1185">Reference proteome</keyword>
<comment type="caution">
    <text evidence="2">The sequence shown here is derived from an EMBL/GenBank/DDBJ whole genome shotgun (WGS) entry which is preliminary data.</text>
</comment>
<protein>
    <submittedName>
        <fullName evidence="2">Uncharacterized protein</fullName>
    </submittedName>
</protein>
<dbReference type="Proteomes" id="UP000548685">
    <property type="component" value="Unassembled WGS sequence"/>
</dbReference>
<dbReference type="AlphaFoldDB" id="A0A6I4UIP5"/>
<evidence type="ECO:0000313" key="2">
    <source>
        <dbReference type="EMBL" id="MXP37183.1"/>
    </source>
</evidence>
<sequence>MTTNIDLIDRAEFEHIMVIELGREAFATNNVMTRIIRSVVESDELRGVLDDHDGSDFGRWRALIKRYPKRLANEVEDRLACEGYLLVERLNWEAYLAWPSCVAHSVKRAAEKALPFTLQ</sequence>
<reference evidence="1 4" key="2">
    <citation type="submission" date="2020-08" db="EMBL/GenBank/DDBJ databases">
        <title>Genomic Encyclopedia of Type Strains, Phase IV (KMG-IV): sequencing the most valuable type-strain genomes for metagenomic binning, comparative biology and taxonomic classification.</title>
        <authorList>
            <person name="Goeker M."/>
        </authorList>
    </citation>
    <scope>NUCLEOTIDE SEQUENCE [LARGE SCALE GENOMIC DNA]</scope>
    <source>
        <strain evidence="1 4">DSM 8510</strain>
    </source>
</reference>
<evidence type="ECO:0000313" key="4">
    <source>
        <dbReference type="Proteomes" id="UP000548685"/>
    </source>
</evidence>
<gene>
    <name evidence="1" type="ORF">FHS52_001136</name>
    <name evidence="2" type="ORF">GRI59_00970</name>
</gene>
<dbReference type="EMBL" id="JACICE010000001">
    <property type="protein sequence ID" value="MBB3775193.1"/>
    <property type="molecule type" value="Genomic_DNA"/>
</dbReference>
<proteinExistence type="predicted"/>
<dbReference type="OrthoDB" id="9856264at2"/>
<evidence type="ECO:0000313" key="3">
    <source>
        <dbReference type="Proteomes" id="UP000430021"/>
    </source>
</evidence>
<accession>A0A6I4UIP5</accession>
<evidence type="ECO:0000313" key="1">
    <source>
        <dbReference type="EMBL" id="MBB3775193.1"/>
    </source>
</evidence>
<reference evidence="2 3" key="1">
    <citation type="submission" date="2019-12" db="EMBL/GenBank/DDBJ databases">
        <title>Genomic-based taxomic classification of the family Erythrobacteraceae.</title>
        <authorList>
            <person name="Xu L."/>
        </authorList>
    </citation>
    <scope>NUCLEOTIDE SEQUENCE [LARGE SCALE GENOMIC DNA]</scope>
    <source>
        <strain evidence="2 3">JCM 10282</strain>
    </source>
</reference>
<dbReference type="RefSeq" id="WP_160759340.1">
    <property type="nucleotide sequence ID" value="NZ_BAAADZ010000002.1"/>
</dbReference>
<organism evidence="2 3">
    <name type="scientific">Erythrobacter ramosus</name>
    <dbReference type="NCBI Taxonomy" id="35811"/>
    <lineage>
        <taxon>Bacteria</taxon>
        <taxon>Pseudomonadati</taxon>
        <taxon>Pseudomonadota</taxon>
        <taxon>Alphaproteobacteria</taxon>
        <taxon>Sphingomonadales</taxon>
        <taxon>Erythrobacteraceae</taxon>
        <taxon>Erythrobacter/Porphyrobacter group</taxon>
        <taxon>Erythrobacter</taxon>
    </lineage>
</organism>
<name>A0A6I4UIP5_9SPHN</name>
<dbReference type="EMBL" id="WTYB01000001">
    <property type="protein sequence ID" value="MXP37183.1"/>
    <property type="molecule type" value="Genomic_DNA"/>
</dbReference>
<dbReference type="Proteomes" id="UP000430021">
    <property type="component" value="Unassembled WGS sequence"/>
</dbReference>